<gene>
    <name evidence="2" type="ORF">EVAR_16765_1</name>
</gene>
<dbReference type="SUPFAM" id="SSF50630">
    <property type="entry name" value="Acid proteases"/>
    <property type="match status" value="1"/>
</dbReference>
<protein>
    <recommendedName>
        <fullName evidence="1">Aspartic peptidase DDI1-type domain-containing protein</fullName>
    </recommendedName>
</protein>
<dbReference type="InterPro" id="IPR021109">
    <property type="entry name" value="Peptidase_aspartic_dom_sf"/>
</dbReference>
<dbReference type="Gene3D" id="2.40.70.10">
    <property type="entry name" value="Acid Proteases"/>
    <property type="match status" value="1"/>
</dbReference>
<evidence type="ECO:0000259" key="1">
    <source>
        <dbReference type="Pfam" id="PF09668"/>
    </source>
</evidence>
<keyword evidence="3" id="KW-1185">Reference proteome</keyword>
<comment type="caution">
    <text evidence="2">The sequence shown here is derived from an EMBL/GenBank/DDBJ whole genome shotgun (WGS) entry which is preliminary data.</text>
</comment>
<name>A0A4C1UKZ3_EUMVA</name>
<dbReference type="EMBL" id="BGZK01000189">
    <property type="protein sequence ID" value="GBP27095.1"/>
    <property type="molecule type" value="Genomic_DNA"/>
</dbReference>
<dbReference type="AlphaFoldDB" id="A0A4C1UKZ3"/>
<evidence type="ECO:0000313" key="2">
    <source>
        <dbReference type="EMBL" id="GBP27095.1"/>
    </source>
</evidence>
<sequence>MIDLIATGLPGFILQKLNRDELNDTTDLFNEIRKYEGLMYKKNPTMMKSSTSFYKNKTNEKKSCKTCESLDKGIRYHPEESCWFRKNKNESEKISKIRNVNNNSIIEVDINTEKKKRVSTPLIKIKLLLENKLEVSGIYDSGSQISLINSRLIKVKEKKDNVNIAYMKTVNGVKKTDGLITIKVKIFDLEEEVDVHIVENEDFDDFIIGLDMIKKFKLTQNEDLQIEQKKITNKMDRMSKDSINEEKNIKTFAINFNEYLETEEFVSLTDHLDNEKKTEIEKIINEYKTILLKTNHKPLENMNIKSRTDEELGDLTYYLSQYDFTVKYIPGKENVEADCLSRNPVLESEDNKEELLKIVNLIQIKDIVEDQEKMKQ</sequence>
<evidence type="ECO:0000313" key="3">
    <source>
        <dbReference type="Proteomes" id="UP000299102"/>
    </source>
</evidence>
<organism evidence="2 3">
    <name type="scientific">Eumeta variegata</name>
    <name type="common">Bagworm moth</name>
    <name type="synonym">Eumeta japonica</name>
    <dbReference type="NCBI Taxonomy" id="151549"/>
    <lineage>
        <taxon>Eukaryota</taxon>
        <taxon>Metazoa</taxon>
        <taxon>Ecdysozoa</taxon>
        <taxon>Arthropoda</taxon>
        <taxon>Hexapoda</taxon>
        <taxon>Insecta</taxon>
        <taxon>Pterygota</taxon>
        <taxon>Neoptera</taxon>
        <taxon>Endopterygota</taxon>
        <taxon>Lepidoptera</taxon>
        <taxon>Glossata</taxon>
        <taxon>Ditrysia</taxon>
        <taxon>Tineoidea</taxon>
        <taxon>Psychidae</taxon>
        <taxon>Oiketicinae</taxon>
        <taxon>Eumeta</taxon>
    </lineage>
</organism>
<feature type="domain" description="Aspartic peptidase DDI1-type" evidence="1">
    <location>
        <begin position="131"/>
        <end position="218"/>
    </location>
</feature>
<proteinExistence type="predicted"/>
<dbReference type="OrthoDB" id="7486408at2759"/>
<reference evidence="2 3" key="1">
    <citation type="journal article" date="2019" name="Commun. Biol.">
        <title>The bagworm genome reveals a unique fibroin gene that provides high tensile strength.</title>
        <authorList>
            <person name="Kono N."/>
            <person name="Nakamura H."/>
            <person name="Ohtoshi R."/>
            <person name="Tomita M."/>
            <person name="Numata K."/>
            <person name="Arakawa K."/>
        </authorList>
    </citation>
    <scope>NUCLEOTIDE SEQUENCE [LARGE SCALE GENOMIC DNA]</scope>
</reference>
<dbReference type="CDD" id="cd00303">
    <property type="entry name" value="retropepsin_like"/>
    <property type="match status" value="1"/>
</dbReference>
<dbReference type="GO" id="GO:0004190">
    <property type="term" value="F:aspartic-type endopeptidase activity"/>
    <property type="evidence" value="ECO:0007669"/>
    <property type="project" value="InterPro"/>
</dbReference>
<accession>A0A4C1UKZ3</accession>
<dbReference type="Proteomes" id="UP000299102">
    <property type="component" value="Unassembled WGS sequence"/>
</dbReference>
<dbReference type="Pfam" id="PF09668">
    <property type="entry name" value="Asp_protease"/>
    <property type="match status" value="1"/>
</dbReference>
<dbReference type="GO" id="GO:0006508">
    <property type="term" value="P:proteolysis"/>
    <property type="evidence" value="ECO:0007669"/>
    <property type="project" value="InterPro"/>
</dbReference>
<dbReference type="InterPro" id="IPR019103">
    <property type="entry name" value="Peptidase_aspartic_DDI1-type"/>
</dbReference>